<gene>
    <name evidence="1" type="ORF">ColSpa_00167</name>
</gene>
<proteinExistence type="predicted"/>
<dbReference type="RefSeq" id="XP_049122336.1">
    <property type="nucleotide sequence ID" value="XM_049266379.1"/>
</dbReference>
<evidence type="ECO:0000313" key="1">
    <source>
        <dbReference type="EMBL" id="GKT39986.1"/>
    </source>
</evidence>
<accession>A0AA37L104</accession>
<sequence length="91" mass="10186">MGARRSASNFGIQKTSMVWVSGEWLARAKTGGEKVRAILIGNADLSSHRPMTTADARRALSRVLDWTADHSTKLRRRVEQVSELASRSRNY</sequence>
<protein>
    <submittedName>
        <fullName evidence="1">Uncharacterized protein</fullName>
    </submittedName>
</protein>
<keyword evidence="2" id="KW-1185">Reference proteome</keyword>
<dbReference type="Proteomes" id="UP001055115">
    <property type="component" value="Unassembled WGS sequence"/>
</dbReference>
<dbReference type="AlphaFoldDB" id="A0AA37L104"/>
<dbReference type="GeneID" id="73320969"/>
<organism evidence="1 2">
    <name type="scientific">Colletotrichum spaethianum</name>
    <dbReference type="NCBI Taxonomy" id="700344"/>
    <lineage>
        <taxon>Eukaryota</taxon>
        <taxon>Fungi</taxon>
        <taxon>Dikarya</taxon>
        <taxon>Ascomycota</taxon>
        <taxon>Pezizomycotina</taxon>
        <taxon>Sordariomycetes</taxon>
        <taxon>Hypocreomycetidae</taxon>
        <taxon>Glomerellales</taxon>
        <taxon>Glomerellaceae</taxon>
        <taxon>Colletotrichum</taxon>
        <taxon>Colletotrichum spaethianum species complex</taxon>
    </lineage>
</organism>
<name>A0AA37L104_9PEZI</name>
<reference evidence="1 2" key="1">
    <citation type="submission" date="2022-03" db="EMBL/GenBank/DDBJ databases">
        <title>Genome data of Colletotrichum spp.</title>
        <authorList>
            <person name="Utami Y.D."/>
            <person name="Hiruma K."/>
        </authorList>
    </citation>
    <scope>NUCLEOTIDE SEQUENCE [LARGE SCALE GENOMIC DNA]</scope>
    <source>
        <strain evidence="1 2">MAFF 239500</strain>
    </source>
</reference>
<evidence type="ECO:0000313" key="2">
    <source>
        <dbReference type="Proteomes" id="UP001055115"/>
    </source>
</evidence>
<comment type="caution">
    <text evidence="1">The sequence shown here is derived from an EMBL/GenBank/DDBJ whole genome shotgun (WGS) entry which is preliminary data.</text>
</comment>
<dbReference type="EMBL" id="BQXU01000001">
    <property type="protein sequence ID" value="GKT39986.1"/>
    <property type="molecule type" value="Genomic_DNA"/>
</dbReference>